<dbReference type="Gene3D" id="2.70.98.10">
    <property type="match status" value="1"/>
</dbReference>
<dbReference type="InterPro" id="IPR013783">
    <property type="entry name" value="Ig-like_fold"/>
</dbReference>
<dbReference type="PRINTS" id="PR00132">
    <property type="entry name" value="GLHYDRLASE2"/>
</dbReference>
<dbReference type="InterPro" id="IPR011013">
    <property type="entry name" value="Gal_mutarotase_sf_dom"/>
</dbReference>
<dbReference type="PANTHER" id="PTHR46323">
    <property type="entry name" value="BETA-GALACTOSIDASE"/>
    <property type="match status" value="1"/>
</dbReference>
<dbReference type="Gene3D" id="2.60.120.260">
    <property type="entry name" value="Galactose-binding domain-like"/>
    <property type="match status" value="1"/>
</dbReference>
<dbReference type="Gene3D" id="2.60.40.10">
    <property type="entry name" value="Immunoglobulins"/>
    <property type="match status" value="2"/>
</dbReference>
<dbReference type="InterPro" id="IPR006104">
    <property type="entry name" value="Glyco_hydro_2_N"/>
</dbReference>
<evidence type="ECO:0000256" key="8">
    <source>
        <dbReference type="RuleBase" id="RU361154"/>
    </source>
</evidence>
<proteinExistence type="inferred from homology"/>
<dbReference type="GO" id="GO:0009341">
    <property type="term" value="C:beta-galactosidase complex"/>
    <property type="evidence" value="ECO:0007669"/>
    <property type="project" value="InterPro"/>
</dbReference>
<evidence type="ECO:0000256" key="4">
    <source>
        <dbReference type="ARBA" id="ARBA00013303"/>
    </source>
</evidence>
<dbReference type="SUPFAM" id="SSF74650">
    <property type="entry name" value="Galactose mutarotase-like"/>
    <property type="match status" value="1"/>
</dbReference>
<dbReference type="InterPro" id="IPR004199">
    <property type="entry name" value="B-gal_small/dom_5"/>
</dbReference>
<dbReference type="GO" id="GO:0005990">
    <property type="term" value="P:lactose catabolic process"/>
    <property type="evidence" value="ECO:0007669"/>
    <property type="project" value="TreeGrafter"/>
</dbReference>
<feature type="domain" description="Beta galactosidase small chain/" evidence="9">
    <location>
        <begin position="739"/>
        <end position="1020"/>
    </location>
</feature>
<dbReference type="InterPro" id="IPR032312">
    <property type="entry name" value="LacZ_4"/>
</dbReference>
<dbReference type="Pfam" id="PF00703">
    <property type="entry name" value="Glyco_hydro_2"/>
    <property type="match status" value="1"/>
</dbReference>
<keyword evidence="5 8" id="KW-0378">Hydrolase</keyword>
<dbReference type="PROSITE" id="PS00608">
    <property type="entry name" value="GLYCOSYL_HYDROL_F2_2"/>
    <property type="match status" value="1"/>
</dbReference>
<evidence type="ECO:0000313" key="10">
    <source>
        <dbReference type="EMBL" id="SFM19394.1"/>
    </source>
</evidence>
<evidence type="ECO:0000259" key="9">
    <source>
        <dbReference type="SMART" id="SM01038"/>
    </source>
</evidence>
<dbReference type="FunFam" id="3.20.20.80:FF:000018">
    <property type="entry name" value="Beta-galactosidase"/>
    <property type="match status" value="1"/>
</dbReference>
<dbReference type="InterPro" id="IPR023232">
    <property type="entry name" value="Glyco_hydro_2_AS"/>
</dbReference>
<keyword evidence="11" id="KW-1185">Reference proteome</keyword>
<comment type="catalytic activity">
    <reaction evidence="1 8">
        <text>Hydrolysis of terminal non-reducing beta-D-galactose residues in beta-D-galactosides.</text>
        <dbReference type="EC" id="3.2.1.23"/>
    </reaction>
</comment>
<dbReference type="PANTHER" id="PTHR46323:SF2">
    <property type="entry name" value="BETA-GALACTOSIDASE"/>
    <property type="match status" value="1"/>
</dbReference>
<reference evidence="11" key="1">
    <citation type="submission" date="2016-10" db="EMBL/GenBank/DDBJ databases">
        <authorList>
            <person name="Varghese N."/>
            <person name="Submissions S."/>
        </authorList>
    </citation>
    <scope>NUCLEOTIDE SEQUENCE [LARGE SCALE GENOMIC DNA]</scope>
    <source>
        <strain evidence="11">CGMCC 1.4250</strain>
    </source>
</reference>
<dbReference type="Pfam" id="PF02929">
    <property type="entry name" value="Bgal_small_N"/>
    <property type="match status" value="1"/>
</dbReference>
<dbReference type="RefSeq" id="WP_091484694.1">
    <property type="nucleotide sequence ID" value="NZ_FOTR01000009.1"/>
</dbReference>
<evidence type="ECO:0000256" key="2">
    <source>
        <dbReference type="ARBA" id="ARBA00007401"/>
    </source>
</evidence>
<dbReference type="InterPro" id="IPR014718">
    <property type="entry name" value="GH-type_carb-bd"/>
</dbReference>
<dbReference type="GO" id="GO:0004565">
    <property type="term" value="F:beta-galactosidase activity"/>
    <property type="evidence" value="ECO:0007669"/>
    <property type="project" value="UniProtKB-EC"/>
</dbReference>
<sequence length="1040" mass="120273">MTKDWETLSVLQRNRESARSSYIPFTNPEAAWTNQRTHSDRVQLLNGTWKFTYFDTPQQVPDDICEGDVSDWDELIVPSNWQMNGYGIPHYTNKQYPFPIDPPKIPTENPTGIYRRNFYINPSWDKQHIFLRFEGVDSAFHLFINGKEVGYSQGSRIPAEFNVTDYVQSGENSIAVKVYQWSDASYIEDQDMWWLSGIFRDVYILARSPYHVQDFFIQTELDEDYRNATLKLETVLNEQPAENYNIEFQLFDRNRSLVEKAEATIDQQKSEKIVEIEAPLKWSAENPSLYQLLIILKKEDQIIEVIPVKVGFRSIELKKGLLLVNGKAIKLKGVNRHDHHPDFGKAVPFDWMVEDIKMMKRHNINAVRTAHYPNDPRFYALCDEYGLYVIDEADLECHGFEYIGNPHLISDDPEWQEAYLDRMIRMVERDKNHPSIIMWSLGNESGYGQNHDAMYQWTKMRDPSRLVHYEGECRTIMNGSNMDPEKDPISSDVFTTMYTDIKVLEQLGKKDFLQTPHILCEYAHAMGNSPGALKEYWETFYRYPRLQGAFVWEWMDHGIRNTTEDGEEYFAYGGDFGDEPNDSNFVMDGLVMSDHTPSPALIEYKKVLEPVKIGSVDWDAKTIRVTNRYDFIDLDHLQLVWTVEADGKIAESGSEALSGIKPEETKEIPIDFSEPENVLANTDYSLHVKAVLAKDIEWGHVGYEVAFSQFEMPVKAIQPAVERLQSGTLVINDHRNQLDVRGNDFVLSFSKITGLMEQWSFLGEKVIESTPKLNFWRALIDNDMYETKQWKPVSNKIYWKKYGLHWLQHRLDDFNFQVSDDKKQVQVIAKVRMAPPKLAWAILTTYTYDVYASGDVQVTVNGQLDGEAPDTFPRIGLQMKVPDALDHLKWNGRGPGEAYVDSKEANRFGVWQGKVDQLFTNYSVPQENGNRHQVKWMSLYKESGAGLLVTGKPTFDFSVHRYDMENIDQARHTHELIKQDSLTLNLDYKQHGLGSASCGPDVLEKYELRAQDFAFAVRLVPFSSNEDPLHVAKTTLRKRL</sequence>
<dbReference type="InterPro" id="IPR036156">
    <property type="entry name" value="Beta-gal/glucu_dom_sf"/>
</dbReference>
<dbReference type="InterPro" id="IPR008979">
    <property type="entry name" value="Galactose-bd-like_sf"/>
</dbReference>
<protein>
    <recommendedName>
        <fullName evidence="4 8">Beta-galactosidase</fullName>
        <ecNumber evidence="3 8">3.2.1.23</ecNumber>
    </recommendedName>
    <alternativeName>
        <fullName evidence="7 8">Lactase</fullName>
    </alternativeName>
</protein>
<comment type="similarity">
    <text evidence="2 8">Belongs to the glycosyl hydrolase 2 family.</text>
</comment>
<gene>
    <name evidence="10" type="ORF">SAMN04487943_109171</name>
</gene>
<dbReference type="EMBL" id="FOTR01000009">
    <property type="protein sequence ID" value="SFM19394.1"/>
    <property type="molecule type" value="Genomic_DNA"/>
</dbReference>
<dbReference type="OrthoDB" id="9762066at2"/>
<dbReference type="Gene3D" id="3.20.20.80">
    <property type="entry name" value="Glycosidases"/>
    <property type="match status" value="1"/>
</dbReference>
<dbReference type="InterPro" id="IPR006103">
    <property type="entry name" value="Glyco_hydro_2_cat"/>
</dbReference>
<evidence type="ECO:0000256" key="5">
    <source>
        <dbReference type="ARBA" id="ARBA00022801"/>
    </source>
</evidence>
<evidence type="ECO:0000256" key="3">
    <source>
        <dbReference type="ARBA" id="ARBA00012756"/>
    </source>
</evidence>
<dbReference type="AlphaFoldDB" id="A0A1I4NV23"/>
<dbReference type="SUPFAM" id="SSF51445">
    <property type="entry name" value="(Trans)glycosidases"/>
    <property type="match status" value="1"/>
</dbReference>
<name>A0A1I4NV23_9BACI</name>
<dbReference type="Pfam" id="PF02836">
    <property type="entry name" value="Glyco_hydro_2_C"/>
    <property type="match status" value="1"/>
</dbReference>
<evidence type="ECO:0000256" key="7">
    <source>
        <dbReference type="ARBA" id="ARBA00032230"/>
    </source>
</evidence>
<dbReference type="SUPFAM" id="SSF49303">
    <property type="entry name" value="beta-Galactosidase/glucuronidase domain"/>
    <property type="match status" value="2"/>
</dbReference>
<dbReference type="InterPro" id="IPR006102">
    <property type="entry name" value="Ig-like_GH2"/>
</dbReference>
<dbReference type="Pfam" id="PF02837">
    <property type="entry name" value="Glyco_hydro_2_N"/>
    <property type="match status" value="1"/>
</dbReference>
<dbReference type="InterPro" id="IPR006101">
    <property type="entry name" value="Glyco_hydro_2"/>
</dbReference>
<accession>A0A1I4NV23</accession>
<dbReference type="Pfam" id="PF16353">
    <property type="entry name" value="LacZ_4"/>
    <property type="match status" value="1"/>
</dbReference>
<evidence type="ECO:0000313" key="11">
    <source>
        <dbReference type="Proteomes" id="UP000198565"/>
    </source>
</evidence>
<dbReference type="SUPFAM" id="SSF49785">
    <property type="entry name" value="Galactose-binding domain-like"/>
    <property type="match status" value="1"/>
</dbReference>
<dbReference type="PROSITE" id="PS00719">
    <property type="entry name" value="GLYCOSYL_HYDROL_F2_1"/>
    <property type="match status" value="1"/>
</dbReference>
<dbReference type="EC" id="3.2.1.23" evidence="3 8"/>
<dbReference type="InterPro" id="IPR017853">
    <property type="entry name" value="GH"/>
</dbReference>
<dbReference type="GO" id="GO:0030246">
    <property type="term" value="F:carbohydrate binding"/>
    <property type="evidence" value="ECO:0007669"/>
    <property type="project" value="InterPro"/>
</dbReference>
<dbReference type="Proteomes" id="UP000198565">
    <property type="component" value="Unassembled WGS sequence"/>
</dbReference>
<evidence type="ECO:0000256" key="6">
    <source>
        <dbReference type="ARBA" id="ARBA00023295"/>
    </source>
</evidence>
<organism evidence="10 11">
    <name type="scientific">Gracilibacillus orientalis</name>
    <dbReference type="NCBI Taxonomy" id="334253"/>
    <lineage>
        <taxon>Bacteria</taxon>
        <taxon>Bacillati</taxon>
        <taxon>Bacillota</taxon>
        <taxon>Bacilli</taxon>
        <taxon>Bacillales</taxon>
        <taxon>Bacillaceae</taxon>
        <taxon>Gracilibacillus</taxon>
    </lineage>
</organism>
<dbReference type="STRING" id="334253.SAMN04487943_109171"/>
<evidence type="ECO:0000256" key="1">
    <source>
        <dbReference type="ARBA" id="ARBA00001412"/>
    </source>
</evidence>
<dbReference type="InterPro" id="IPR023230">
    <property type="entry name" value="Glyco_hydro_2_CS"/>
</dbReference>
<dbReference type="SMART" id="SM01038">
    <property type="entry name" value="Bgal_small_N"/>
    <property type="match status" value="1"/>
</dbReference>
<keyword evidence="6 8" id="KW-0326">Glycosidase</keyword>
<dbReference type="InterPro" id="IPR050347">
    <property type="entry name" value="Bact_Beta-galactosidase"/>
</dbReference>